<feature type="domain" description="Importin N-terminal" evidence="7">
    <location>
        <begin position="7"/>
        <end position="75"/>
    </location>
</feature>
<dbReference type="GO" id="GO:0031267">
    <property type="term" value="F:small GTPase binding"/>
    <property type="evidence" value="ECO:0007669"/>
    <property type="project" value="InterPro"/>
</dbReference>
<dbReference type="PANTHER" id="PTHR10997">
    <property type="entry name" value="IMPORTIN-7, 8, 11"/>
    <property type="match status" value="1"/>
</dbReference>
<keyword evidence="3" id="KW-0813">Transport</keyword>
<evidence type="ECO:0000256" key="6">
    <source>
        <dbReference type="ARBA" id="ARBA00023242"/>
    </source>
</evidence>
<dbReference type="PROSITE" id="PS50166">
    <property type="entry name" value="IMPORTIN_B_NT"/>
    <property type="match status" value="1"/>
</dbReference>
<dbReference type="InterPro" id="IPR013598">
    <property type="entry name" value="Exportin-1/Importin-b-like"/>
</dbReference>
<accession>A0AA36JNZ0</accession>
<gene>
    <name evidence="8" type="ORF">EVOR1521_LOCUS30751</name>
</gene>
<name>A0AA36JNZ0_9DINO</name>
<proteinExistence type="predicted"/>
<evidence type="ECO:0000256" key="4">
    <source>
        <dbReference type="ARBA" id="ARBA00022490"/>
    </source>
</evidence>
<dbReference type="InterPro" id="IPR011989">
    <property type="entry name" value="ARM-like"/>
</dbReference>
<dbReference type="Pfam" id="PF08389">
    <property type="entry name" value="Xpo1"/>
    <property type="match status" value="1"/>
</dbReference>
<dbReference type="AlphaFoldDB" id="A0AA36JNZ0"/>
<keyword evidence="5" id="KW-0653">Protein transport</keyword>
<dbReference type="InterPro" id="IPR001494">
    <property type="entry name" value="Importin-beta_N"/>
</dbReference>
<evidence type="ECO:0000313" key="9">
    <source>
        <dbReference type="Proteomes" id="UP001178507"/>
    </source>
</evidence>
<keyword evidence="6" id="KW-0539">Nucleus</keyword>
<evidence type="ECO:0000256" key="5">
    <source>
        <dbReference type="ARBA" id="ARBA00022927"/>
    </source>
</evidence>
<protein>
    <recommendedName>
        <fullName evidence="7">Importin N-terminal domain-containing protein</fullName>
    </recommendedName>
</protein>
<organism evidence="8 9">
    <name type="scientific">Effrenium voratum</name>
    <dbReference type="NCBI Taxonomy" id="2562239"/>
    <lineage>
        <taxon>Eukaryota</taxon>
        <taxon>Sar</taxon>
        <taxon>Alveolata</taxon>
        <taxon>Dinophyceae</taxon>
        <taxon>Suessiales</taxon>
        <taxon>Symbiodiniaceae</taxon>
        <taxon>Effrenium</taxon>
    </lineage>
</organism>
<dbReference type="GO" id="GO:0005829">
    <property type="term" value="C:cytosol"/>
    <property type="evidence" value="ECO:0007669"/>
    <property type="project" value="TreeGrafter"/>
</dbReference>
<dbReference type="SUPFAM" id="SSF48371">
    <property type="entry name" value="ARM repeat"/>
    <property type="match status" value="1"/>
</dbReference>
<comment type="caution">
    <text evidence="8">The sequence shown here is derived from an EMBL/GenBank/DDBJ whole genome shotgun (WGS) entry which is preliminary data.</text>
</comment>
<dbReference type="Gene3D" id="1.25.10.10">
    <property type="entry name" value="Leucine-rich Repeat Variant"/>
    <property type="match status" value="1"/>
</dbReference>
<evidence type="ECO:0000256" key="2">
    <source>
        <dbReference type="ARBA" id="ARBA00004496"/>
    </source>
</evidence>
<dbReference type="Proteomes" id="UP001178507">
    <property type="component" value="Unassembled WGS sequence"/>
</dbReference>
<keyword evidence="4" id="KW-0963">Cytoplasm</keyword>
<dbReference type="GO" id="GO:0006606">
    <property type="term" value="P:protein import into nucleus"/>
    <property type="evidence" value="ECO:0007669"/>
    <property type="project" value="TreeGrafter"/>
</dbReference>
<evidence type="ECO:0000256" key="1">
    <source>
        <dbReference type="ARBA" id="ARBA00004123"/>
    </source>
</evidence>
<reference evidence="8" key="1">
    <citation type="submission" date="2023-08" db="EMBL/GenBank/DDBJ databases">
        <authorList>
            <person name="Chen Y."/>
            <person name="Shah S."/>
            <person name="Dougan E. K."/>
            <person name="Thang M."/>
            <person name="Chan C."/>
        </authorList>
    </citation>
    <scope>NUCLEOTIDE SEQUENCE</scope>
</reference>
<dbReference type="PANTHER" id="PTHR10997:SF18">
    <property type="entry name" value="D-IMPORTIN 7_RANBP7"/>
    <property type="match status" value="1"/>
</dbReference>
<dbReference type="EMBL" id="CAUJNA010003783">
    <property type="protein sequence ID" value="CAJ1409728.1"/>
    <property type="molecule type" value="Genomic_DNA"/>
</dbReference>
<keyword evidence="9" id="KW-1185">Reference proteome</keyword>
<evidence type="ECO:0000259" key="7">
    <source>
        <dbReference type="PROSITE" id="PS50166"/>
    </source>
</evidence>
<evidence type="ECO:0000313" key="8">
    <source>
        <dbReference type="EMBL" id="CAJ1409728.1"/>
    </source>
</evidence>
<sequence length="578" mass="65398">MRERRQAEQFLHQAAGSRNLLPALLQVADAAQAEVPIRQAAAIQLKHQLRDWEGDKYREEDKAPIRHQLVDSVAKAVQESCVRVQLVESFRLVALYDYPDRWPGVLQRLLQGLCSEQSAQTMCSLLLLRQLFKLLEMRSAERRRELQDLSAQSLPMLLKLAPVLGEAAQKKSPEALEMLKLVLKCFYSAVRMAVPEQVQKDIQQWMGLLLGVLDLEMAMPSSALEQEVLEASCEAKCRKWVFQILLRFFQKHCHLKRVAEGMETFAQAWNDSYEVPVARAGLKEVCARARGTWAPNRSLSLALLCLAEACRRDQAYQALKPDLQHLLELGIFPQVRFGEAELQLWSEDPEELLRELLSDCDSDSRPHQAAIELVERLLLYRNKEVLLPLFQFCRQHLETEATDAAACSNQDGALVLLGVMSEYLVELDPMQEDQARRKRRGKKVQGVSVEEIMTRYVRPAMTSPVGFLRLRGAWCAAQFARQAVRLGRPGAAGAAACDCLRLLGDQELLVRVLGAGCLEAFLQREEEEVRTAFVLHLAPTLEQLIRLLQQIQLEEVAQALQGLVEAFPQEAHLGGWML</sequence>
<evidence type="ECO:0000256" key="3">
    <source>
        <dbReference type="ARBA" id="ARBA00022448"/>
    </source>
</evidence>
<dbReference type="GO" id="GO:0005635">
    <property type="term" value="C:nuclear envelope"/>
    <property type="evidence" value="ECO:0007669"/>
    <property type="project" value="TreeGrafter"/>
</dbReference>
<dbReference type="InterPro" id="IPR016024">
    <property type="entry name" value="ARM-type_fold"/>
</dbReference>
<comment type="subcellular location">
    <subcellularLocation>
        <location evidence="2">Cytoplasm</location>
    </subcellularLocation>
    <subcellularLocation>
        <location evidence="1">Nucleus</location>
    </subcellularLocation>
</comment>
<dbReference type="Pfam" id="PF03810">
    <property type="entry name" value="IBN_N"/>
    <property type="match status" value="1"/>
</dbReference>
<dbReference type="SMART" id="SM00913">
    <property type="entry name" value="IBN_N"/>
    <property type="match status" value="1"/>
</dbReference>